<dbReference type="CDD" id="cd02440">
    <property type="entry name" value="AdoMet_MTases"/>
    <property type="match status" value="1"/>
</dbReference>
<keyword evidence="3" id="KW-1185">Reference proteome</keyword>
<organism evidence="2 3">
    <name type="scientific">Chitinimonas viridis</name>
    <dbReference type="NCBI Taxonomy" id="664880"/>
    <lineage>
        <taxon>Bacteria</taxon>
        <taxon>Pseudomonadati</taxon>
        <taxon>Pseudomonadota</taxon>
        <taxon>Betaproteobacteria</taxon>
        <taxon>Neisseriales</taxon>
        <taxon>Chitinibacteraceae</taxon>
        <taxon>Chitinimonas</taxon>
    </lineage>
</organism>
<dbReference type="EC" id="2.1.1.-" evidence="2"/>
<evidence type="ECO:0000313" key="3">
    <source>
        <dbReference type="Proteomes" id="UP001180081"/>
    </source>
</evidence>
<sequence>MSDLESAACPLCASTTAKALYEGRFAPYGLMSCQACGLGYLSPRLTEAAMLAHYANDQYFSGDQHGYNNYAAQAPALRATFRRLLQTLAKQGRTGGSLLEIGCGFGYLLHEAQPYFTRRVGTDFSAEAVRTAQAHADAVYTGGVAAVPSGELFDCIIATHVIEHTYHPREFIRDLLLHLRPGGSLIIAAPDAGSFWRKLMGYRWPSFKLPEHVLYFDQHTLHRLLAECGLETLQTVPYPHAFPLPLIAAKLGLTLPASLGRHALWLPKTTIAIAGVKPGV</sequence>
<dbReference type="GO" id="GO:0008168">
    <property type="term" value="F:methyltransferase activity"/>
    <property type="evidence" value="ECO:0007669"/>
    <property type="project" value="UniProtKB-KW"/>
</dbReference>
<reference evidence="2" key="1">
    <citation type="journal article" date="2014" name="Int. J. Syst. Evol. Microbiol.">
        <title>Complete genome of a new Firmicutes species belonging to the dominant human colonic microbiota ('Ruminococcus bicirculans') reveals two chromosomes and a selective capacity to utilize plant glucans.</title>
        <authorList>
            <consortium name="NISC Comparative Sequencing Program"/>
            <person name="Wegmann U."/>
            <person name="Louis P."/>
            <person name="Goesmann A."/>
            <person name="Henrissat B."/>
            <person name="Duncan S.H."/>
            <person name="Flint H.J."/>
        </authorList>
    </citation>
    <scope>NUCLEOTIDE SEQUENCE</scope>
    <source>
        <strain evidence="2">CECT 7703</strain>
    </source>
</reference>
<dbReference type="GO" id="GO:0032259">
    <property type="term" value="P:methylation"/>
    <property type="evidence" value="ECO:0007669"/>
    <property type="project" value="UniProtKB-KW"/>
</dbReference>
<dbReference type="Gene3D" id="3.40.50.150">
    <property type="entry name" value="Vaccinia Virus protein VP39"/>
    <property type="match status" value="1"/>
</dbReference>
<dbReference type="InterPro" id="IPR029063">
    <property type="entry name" value="SAM-dependent_MTases_sf"/>
</dbReference>
<dbReference type="PANTHER" id="PTHR43861">
    <property type="entry name" value="TRANS-ACONITATE 2-METHYLTRANSFERASE-RELATED"/>
    <property type="match status" value="1"/>
</dbReference>
<dbReference type="SUPFAM" id="SSF53335">
    <property type="entry name" value="S-adenosyl-L-methionine-dependent methyltransferases"/>
    <property type="match status" value="1"/>
</dbReference>
<dbReference type="Pfam" id="PF13489">
    <property type="entry name" value="Methyltransf_23"/>
    <property type="match status" value="1"/>
</dbReference>
<accession>A0ABT8B2W6</accession>
<dbReference type="PANTHER" id="PTHR43861:SF3">
    <property type="entry name" value="PUTATIVE (AFU_ORTHOLOGUE AFUA_2G14390)-RELATED"/>
    <property type="match status" value="1"/>
</dbReference>
<reference evidence="2" key="2">
    <citation type="submission" date="2023-06" db="EMBL/GenBank/DDBJ databases">
        <authorList>
            <person name="Lucena T."/>
            <person name="Sun Q."/>
        </authorList>
    </citation>
    <scope>NUCLEOTIDE SEQUENCE</scope>
    <source>
        <strain evidence="2">CECT 7703</strain>
    </source>
</reference>
<evidence type="ECO:0000313" key="2">
    <source>
        <dbReference type="EMBL" id="MDN3575893.1"/>
    </source>
</evidence>
<dbReference type="Proteomes" id="UP001180081">
    <property type="component" value="Unassembled WGS sequence"/>
</dbReference>
<proteinExistence type="predicted"/>
<name>A0ABT8B2W6_9NEIS</name>
<keyword evidence="1 2" id="KW-0808">Transferase</keyword>
<protein>
    <submittedName>
        <fullName evidence="2">Class I SAM-dependent methyltransferase</fullName>
        <ecNumber evidence="2">2.1.1.-</ecNumber>
    </submittedName>
</protein>
<dbReference type="EMBL" id="JAUFPU010000003">
    <property type="protein sequence ID" value="MDN3575893.1"/>
    <property type="molecule type" value="Genomic_DNA"/>
</dbReference>
<dbReference type="RefSeq" id="WP_290331536.1">
    <property type="nucleotide sequence ID" value="NZ_JAUFPU010000003.1"/>
</dbReference>
<keyword evidence="2" id="KW-0489">Methyltransferase</keyword>
<gene>
    <name evidence="2" type="ORF">QWZ03_03790</name>
</gene>
<evidence type="ECO:0000256" key="1">
    <source>
        <dbReference type="ARBA" id="ARBA00022679"/>
    </source>
</evidence>
<comment type="caution">
    <text evidence="2">The sequence shown here is derived from an EMBL/GenBank/DDBJ whole genome shotgun (WGS) entry which is preliminary data.</text>
</comment>